<keyword evidence="2" id="KW-1133">Transmembrane helix</keyword>
<feature type="transmembrane region" description="Helical" evidence="2">
    <location>
        <begin position="14"/>
        <end position="32"/>
    </location>
</feature>
<dbReference type="Proteomes" id="UP000334990">
    <property type="component" value="Unassembled WGS sequence"/>
</dbReference>
<protein>
    <submittedName>
        <fullName evidence="3">Uncharacterized protein</fullName>
    </submittedName>
</protein>
<dbReference type="EMBL" id="BLAD01000061">
    <property type="protein sequence ID" value="GES02753.1"/>
    <property type="molecule type" value="Genomic_DNA"/>
</dbReference>
<gene>
    <name evidence="3" type="ORF">Acor_48190</name>
</gene>
<evidence type="ECO:0000313" key="4">
    <source>
        <dbReference type="Proteomes" id="UP000334990"/>
    </source>
</evidence>
<keyword evidence="2" id="KW-0812">Transmembrane</keyword>
<proteinExistence type="predicted"/>
<evidence type="ECO:0000256" key="1">
    <source>
        <dbReference type="SAM" id="MobiDB-lite"/>
    </source>
</evidence>
<dbReference type="AlphaFoldDB" id="A0A5M3W684"/>
<feature type="region of interest" description="Disordered" evidence="1">
    <location>
        <begin position="72"/>
        <end position="98"/>
    </location>
</feature>
<keyword evidence="2" id="KW-0472">Membrane</keyword>
<evidence type="ECO:0000256" key="2">
    <source>
        <dbReference type="SAM" id="Phobius"/>
    </source>
</evidence>
<evidence type="ECO:0000313" key="3">
    <source>
        <dbReference type="EMBL" id="GES02753.1"/>
    </source>
</evidence>
<organism evidence="3 4">
    <name type="scientific">Acrocarpospora corrugata</name>
    <dbReference type="NCBI Taxonomy" id="35763"/>
    <lineage>
        <taxon>Bacteria</taxon>
        <taxon>Bacillati</taxon>
        <taxon>Actinomycetota</taxon>
        <taxon>Actinomycetes</taxon>
        <taxon>Streptosporangiales</taxon>
        <taxon>Streptosporangiaceae</taxon>
        <taxon>Acrocarpospora</taxon>
    </lineage>
</organism>
<feature type="transmembrane region" description="Helical" evidence="2">
    <location>
        <begin position="47"/>
        <end position="65"/>
    </location>
</feature>
<name>A0A5M3W684_9ACTN</name>
<sequence length="98" mass="10841">MINKIRENGINSQHMYMAGFASVGLSAASWMISRMAEGSGMNRADHWGIFIGQWAPTFFVLGVALRLEEMQDGKHEPTMGKSKMESRMAGNSRMSSPT</sequence>
<keyword evidence="4" id="KW-1185">Reference proteome</keyword>
<dbReference type="RefSeq" id="WP_155338962.1">
    <property type="nucleotide sequence ID" value="NZ_BAAABN010000011.1"/>
</dbReference>
<accession>A0A5M3W684</accession>
<comment type="caution">
    <text evidence="3">The sequence shown here is derived from an EMBL/GenBank/DDBJ whole genome shotgun (WGS) entry which is preliminary data.</text>
</comment>
<dbReference type="OrthoDB" id="9815586at2"/>
<reference evidence="3 4" key="1">
    <citation type="submission" date="2019-10" db="EMBL/GenBank/DDBJ databases">
        <title>Whole genome shotgun sequence of Acrocarpospora corrugata NBRC 13972.</title>
        <authorList>
            <person name="Ichikawa N."/>
            <person name="Kimura A."/>
            <person name="Kitahashi Y."/>
            <person name="Komaki H."/>
            <person name="Oguchi A."/>
        </authorList>
    </citation>
    <scope>NUCLEOTIDE SEQUENCE [LARGE SCALE GENOMIC DNA]</scope>
    <source>
        <strain evidence="3 4">NBRC 13972</strain>
    </source>
</reference>
<feature type="compositionally biased region" description="Basic and acidic residues" evidence="1">
    <location>
        <begin position="72"/>
        <end position="86"/>
    </location>
</feature>